<dbReference type="STRING" id="61424.A0A2T9YA44"/>
<proteinExistence type="predicted"/>
<dbReference type="PROSITE" id="PS51417">
    <property type="entry name" value="ARF"/>
    <property type="match status" value="1"/>
</dbReference>
<evidence type="ECO:0000313" key="6">
    <source>
        <dbReference type="Proteomes" id="UP000245699"/>
    </source>
</evidence>
<keyword evidence="6" id="KW-1185">Reference proteome</keyword>
<gene>
    <name evidence="5" type="ORF">BB559_005196</name>
</gene>
<dbReference type="GO" id="GO:0005794">
    <property type="term" value="C:Golgi apparatus"/>
    <property type="evidence" value="ECO:0007669"/>
    <property type="project" value="TreeGrafter"/>
</dbReference>
<dbReference type="PANTHER" id="PTHR45909">
    <property type="entry name" value="ADP-RIBOSYLATION FACTOR-RELATED PROTEIN 1"/>
    <property type="match status" value="1"/>
</dbReference>
<feature type="binding site" evidence="3">
    <location>
        <begin position="133"/>
        <end position="136"/>
    </location>
    <ligand>
        <name>GTP</name>
        <dbReference type="ChEBI" id="CHEBI:37565"/>
    </ligand>
</feature>
<feature type="binding site" evidence="3">
    <location>
        <begin position="24"/>
        <end position="31"/>
    </location>
    <ligand>
        <name>GTP</name>
        <dbReference type="ChEBI" id="CHEBI:37565"/>
    </ligand>
</feature>
<feature type="binding site" evidence="4">
    <location>
        <position position="31"/>
    </location>
    <ligand>
        <name>Mg(2+)</name>
        <dbReference type="ChEBI" id="CHEBI:18420"/>
    </ligand>
</feature>
<name>A0A2T9YA44_9FUNG</name>
<sequence>MISLVTGLYSYINQQHEYCILTLGLAASGKTTIIEKIKNVYTGKPGMDPASIQPTIGLNIRNINIGKHRLKFMDLGGDDELHEIWKSYYTSCHGIMFIVDTCKPEILTKAMTTFENLMKSEELDGIPVAILGNKYDSENSLLPLEILKENVNKMADIVDNRSLHVFPVSGYTGDGLKYATNWMHQRMVERKDVKPPTIIKS</sequence>
<evidence type="ECO:0000313" key="5">
    <source>
        <dbReference type="EMBL" id="PVU89195.1"/>
    </source>
</evidence>
<evidence type="ECO:0000256" key="3">
    <source>
        <dbReference type="PIRSR" id="PIRSR606689-1"/>
    </source>
</evidence>
<dbReference type="PROSITE" id="PS51419">
    <property type="entry name" value="RAB"/>
    <property type="match status" value="1"/>
</dbReference>
<keyword evidence="1 3" id="KW-0547">Nucleotide-binding</keyword>
<protein>
    <submittedName>
        <fullName evidence="5">Uncharacterized protein</fullName>
    </submittedName>
</protein>
<keyword evidence="2 3" id="KW-0342">GTP-binding</keyword>
<dbReference type="GO" id="GO:0034067">
    <property type="term" value="P:protein localization to Golgi apparatus"/>
    <property type="evidence" value="ECO:0007669"/>
    <property type="project" value="TreeGrafter"/>
</dbReference>
<reference evidence="5 6" key="1">
    <citation type="journal article" date="2018" name="MBio">
        <title>Comparative Genomics Reveals the Core Gene Toolbox for the Fungus-Insect Symbiosis.</title>
        <authorList>
            <person name="Wang Y."/>
            <person name="Stata M."/>
            <person name="Wang W."/>
            <person name="Stajich J.E."/>
            <person name="White M.M."/>
            <person name="Moncalvo J.M."/>
        </authorList>
    </citation>
    <scope>NUCLEOTIDE SEQUENCE [LARGE SCALE GENOMIC DNA]</scope>
    <source>
        <strain evidence="5 6">AUS-77-4</strain>
    </source>
</reference>
<dbReference type="GO" id="GO:0006886">
    <property type="term" value="P:intracellular protein transport"/>
    <property type="evidence" value="ECO:0007669"/>
    <property type="project" value="TreeGrafter"/>
</dbReference>
<dbReference type="InterPro" id="IPR027417">
    <property type="entry name" value="P-loop_NTPase"/>
</dbReference>
<evidence type="ECO:0000256" key="1">
    <source>
        <dbReference type="ARBA" id="ARBA00022741"/>
    </source>
</evidence>
<feature type="binding site" evidence="3">
    <location>
        <position position="77"/>
    </location>
    <ligand>
        <name>GTP</name>
        <dbReference type="ChEBI" id="CHEBI:37565"/>
    </ligand>
</feature>
<evidence type="ECO:0000256" key="4">
    <source>
        <dbReference type="PIRSR" id="PIRSR606689-2"/>
    </source>
</evidence>
<feature type="binding site" evidence="4">
    <location>
        <position position="55"/>
    </location>
    <ligand>
        <name>Mg(2+)</name>
        <dbReference type="ChEBI" id="CHEBI:18420"/>
    </ligand>
</feature>
<evidence type="ECO:0000256" key="2">
    <source>
        <dbReference type="ARBA" id="ARBA00023134"/>
    </source>
</evidence>
<comment type="caution">
    <text evidence="5">The sequence shown here is derived from an EMBL/GenBank/DDBJ whole genome shotgun (WGS) entry which is preliminary data.</text>
</comment>
<keyword evidence="4" id="KW-0460">Magnesium</keyword>
<dbReference type="SUPFAM" id="SSF52540">
    <property type="entry name" value="P-loop containing nucleoside triphosphate hydrolases"/>
    <property type="match status" value="1"/>
</dbReference>
<organism evidence="5 6">
    <name type="scientific">Furculomyces boomerangus</name>
    <dbReference type="NCBI Taxonomy" id="61424"/>
    <lineage>
        <taxon>Eukaryota</taxon>
        <taxon>Fungi</taxon>
        <taxon>Fungi incertae sedis</taxon>
        <taxon>Zoopagomycota</taxon>
        <taxon>Kickxellomycotina</taxon>
        <taxon>Harpellomycetes</taxon>
        <taxon>Harpellales</taxon>
        <taxon>Harpellaceae</taxon>
        <taxon>Furculomyces</taxon>
    </lineage>
</organism>
<accession>A0A2T9YA44</accession>
<dbReference type="PANTHER" id="PTHR45909:SF1">
    <property type="entry name" value="ADP-RIBOSYLATION FACTOR-RELATED PROTEIN 1"/>
    <property type="match status" value="1"/>
</dbReference>
<dbReference type="Proteomes" id="UP000245699">
    <property type="component" value="Unassembled WGS sequence"/>
</dbReference>
<dbReference type="GO" id="GO:0003924">
    <property type="term" value="F:GTPase activity"/>
    <property type="evidence" value="ECO:0007669"/>
    <property type="project" value="InterPro"/>
</dbReference>
<dbReference type="Gene3D" id="3.40.50.300">
    <property type="entry name" value="P-loop containing nucleotide triphosphate hydrolases"/>
    <property type="match status" value="1"/>
</dbReference>
<dbReference type="OrthoDB" id="414781at2759"/>
<dbReference type="GO" id="GO:0043001">
    <property type="term" value="P:Golgi to plasma membrane protein transport"/>
    <property type="evidence" value="ECO:0007669"/>
    <property type="project" value="TreeGrafter"/>
</dbReference>
<dbReference type="InterPro" id="IPR024156">
    <property type="entry name" value="Small_GTPase_ARF"/>
</dbReference>
<dbReference type="GO" id="GO:0046872">
    <property type="term" value="F:metal ion binding"/>
    <property type="evidence" value="ECO:0007669"/>
    <property type="project" value="UniProtKB-KW"/>
</dbReference>
<dbReference type="SMART" id="SM00177">
    <property type="entry name" value="ARF"/>
    <property type="match status" value="1"/>
</dbReference>
<dbReference type="GO" id="GO:0005525">
    <property type="term" value="F:GTP binding"/>
    <property type="evidence" value="ECO:0007669"/>
    <property type="project" value="UniProtKB-KW"/>
</dbReference>
<dbReference type="AlphaFoldDB" id="A0A2T9YA44"/>
<dbReference type="Pfam" id="PF00025">
    <property type="entry name" value="Arf"/>
    <property type="match status" value="1"/>
</dbReference>
<dbReference type="InterPro" id="IPR006689">
    <property type="entry name" value="Small_GTPase_ARF/SAR"/>
</dbReference>
<keyword evidence="4" id="KW-0479">Metal-binding</keyword>
<dbReference type="SMART" id="SM00178">
    <property type="entry name" value="SAR"/>
    <property type="match status" value="1"/>
</dbReference>
<dbReference type="EMBL" id="MBFT01000567">
    <property type="protein sequence ID" value="PVU89195.1"/>
    <property type="molecule type" value="Genomic_DNA"/>
</dbReference>